<evidence type="ECO:0000313" key="3">
    <source>
        <dbReference type="Proteomes" id="UP000054549"/>
    </source>
</evidence>
<gene>
    <name evidence="2" type="ORF">M378DRAFT_165931</name>
</gene>
<dbReference type="Pfam" id="PF08011">
    <property type="entry name" value="PDDEXK_9"/>
    <property type="match status" value="1"/>
</dbReference>
<organism evidence="2 3">
    <name type="scientific">Amanita muscaria (strain Koide BX008)</name>
    <dbReference type="NCBI Taxonomy" id="946122"/>
    <lineage>
        <taxon>Eukaryota</taxon>
        <taxon>Fungi</taxon>
        <taxon>Dikarya</taxon>
        <taxon>Basidiomycota</taxon>
        <taxon>Agaricomycotina</taxon>
        <taxon>Agaricomycetes</taxon>
        <taxon>Agaricomycetidae</taxon>
        <taxon>Agaricales</taxon>
        <taxon>Pluteineae</taxon>
        <taxon>Amanitaceae</taxon>
        <taxon>Amanita</taxon>
    </lineage>
</organism>
<accession>A0A0C2SGJ0</accession>
<dbReference type="InterPro" id="IPR018631">
    <property type="entry name" value="AAA-ATPase-like_dom"/>
</dbReference>
<dbReference type="OrthoDB" id="3212423at2759"/>
<dbReference type="SUPFAM" id="SSF52540">
    <property type="entry name" value="P-loop containing nucleoside triphosphate hydrolases"/>
    <property type="match status" value="1"/>
</dbReference>
<dbReference type="InterPro" id="IPR012547">
    <property type="entry name" value="PDDEXK_9"/>
</dbReference>
<evidence type="ECO:0000259" key="1">
    <source>
        <dbReference type="Pfam" id="PF09820"/>
    </source>
</evidence>
<dbReference type="Proteomes" id="UP000054549">
    <property type="component" value="Unassembled WGS sequence"/>
</dbReference>
<protein>
    <recommendedName>
        <fullName evidence="1">AAA-ATPase-like domain-containing protein</fullName>
    </recommendedName>
</protein>
<name>A0A0C2SGJ0_AMAMK</name>
<dbReference type="AlphaFoldDB" id="A0A0C2SGJ0"/>
<dbReference type="PANTHER" id="PTHR34825:SF1">
    <property type="entry name" value="AAA-ATPASE-LIKE DOMAIN-CONTAINING PROTEIN"/>
    <property type="match status" value="1"/>
</dbReference>
<reference evidence="2 3" key="1">
    <citation type="submission" date="2014-04" db="EMBL/GenBank/DDBJ databases">
        <title>Evolutionary Origins and Diversification of the Mycorrhizal Mutualists.</title>
        <authorList>
            <consortium name="DOE Joint Genome Institute"/>
            <consortium name="Mycorrhizal Genomics Consortium"/>
            <person name="Kohler A."/>
            <person name="Kuo A."/>
            <person name="Nagy L.G."/>
            <person name="Floudas D."/>
            <person name="Copeland A."/>
            <person name="Barry K.W."/>
            <person name="Cichocki N."/>
            <person name="Veneault-Fourrey C."/>
            <person name="LaButti K."/>
            <person name="Lindquist E.A."/>
            <person name="Lipzen A."/>
            <person name="Lundell T."/>
            <person name="Morin E."/>
            <person name="Murat C."/>
            <person name="Riley R."/>
            <person name="Ohm R."/>
            <person name="Sun H."/>
            <person name="Tunlid A."/>
            <person name="Henrissat B."/>
            <person name="Grigoriev I.V."/>
            <person name="Hibbett D.S."/>
            <person name="Martin F."/>
        </authorList>
    </citation>
    <scope>NUCLEOTIDE SEQUENCE [LARGE SCALE GENOMIC DNA]</scope>
    <source>
        <strain evidence="2 3">Koide BX008</strain>
    </source>
</reference>
<dbReference type="InParanoid" id="A0A0C2SGJ0"/>
<dbReference type="EMBL" id="KN818273">
    <property type="protein sequence ID" value="KIL62240.1"/>
    <property type="molecule type" value="Genomic_DNA"/>
</dbReference>
<sequence length="564" mass="64355">MRKELGPYLVDKTKLIEKIVDGGRLNGRVDLVLRPRRCGKSTMLQMLNSFFRVPRDGDPDPRLLFAGLDIARRQDICTEHMGKYPVIFCDFKNLTGDSWEGMLSAFSNLVSELYAKWEDCLVQSLRPSQRRYFESILNMTATKDELMRSLYKLTLFLADKFRRNVIVLIDEYEAPNNRAYEHGYFNDANVFFGRGVLPILLKLNESLEYAVLVGVTPMAKSGWYSGLNNLQPHALHTKNSPFAGMLMFTEPEVIKLKTLVNSSLEIADLRAHYHSYIAAGDIGVYNPVSVMSALEAAEIKNFWVATGEYPLSSKQFPDDDFDVIEVLLTGAEIEFVLMEDVTFTSLTLSKDARLTLLYYAGYLTMTGNGRVKIPNPEVMTDWARWITGAVEPRASDLVLKTCVEGPIRDFTVKWPNFMQQHLDPKLVGKARGAVSNKTPEKIYHVFFLGLMLSTRAKGWEVSIEPRTGSGFVDIRLRHRRKRTAVLIELKSSEKWENMERDANKGLDQIVEKNYRNPEGLLNICTLREYGISVFHLDSYVKGRYLELDGQNQWVEKDDPMMSVS</sequence>
<dbReference type="STRING" id="946122.A0A0C2SGJ0"/>
<dbReference type="HOGENOM" id="CLU_021114_1_2_1"/>
<dbReference type="InterPro" id="IPR027417">
    <property type="entry name" value="P-loop_NTPase"/>
</dbReference>
<feature type="domain" description="AAA-ATPase-like" evidence="1">
    <location>
        <begin position="6"/>
        <end position="222"/>
    </location>
</feature>
<evidence type="ECO:0000313" key="2">
    <source>
        <dbReference type="EMBL" id="KIL62240.1"/>
    </source>
</evidence>
<keyword evidence="3" id="KW-1185">Reference proteome</keyword>
<dbReference type="PANTHER" id="PTHR34825">
    <property type="entry name" value="CONSERVED PROTEIN, WITH A WEAK D-GALACTARATE DEHYDRATASE/ALTRONATE HYDROLASE DOMAIN"/>
    <property type="match status" value="1"/>
</dbReference>
<dbReference type="Pfam" id="PF09820">
    <property type="entry name" value="AAA-ATPase_like"/>
    <property type="match status" value="1"/>
</dbReference>
<dbReference type="Gene3D" id="3.40.50.300">
    <property type="entry name" value="P-loop containing nucleotide triphosphate hydrolases"/>
    <property type="match status" value="1"/>
</dbReference>
<proteinExistence type="predicted"/>